<dbReference type="NCBIfam" id="NF040706">
    <property type="entry name" value="photo_cyt_PufC"/>
    <property type="match status" value="1"/>
</dbReference>
<evidence type="ECO:0000256" key="4">
    <source>
        <dbReference type="ARBA" id="ARBA00022723"/>
    </source>
</evidence>
<dbReference type="InterPro" id="IPR023119">
    <property type="entry name" value="Multihaem_cyt_PRC_cyt_su-like"/>
</dbReference>
<organism evidence="7">
    <name type="scientific">freshwater sediment metagenome</name>
    <dbReference type="NCBI Taxonomy" id="556182"/>
    <lineage>
        <taxon>unclassified sequences</taxon>
        <taxon>metagenomes</taxon>
        <taxon>ecological metagenomes</taxon>
    </lineage>
</organism>
<dbReference type="SUPFAM" id="SSF48695">
    <property type="entry name" value="Multiheme cytochromes"/>
    <property type="match status" value="1"/>
</dbReference>
<evidence type="ECO:0000256" key="2">
    <source>
        <dbReference type="ARBA" id="ARBA00022531"/>
    </source>
</evidence>
<name>A0AA48RBG0_9ZZZZ</name>
<accession>A0AA48RBG0</accession>
<reference evidence="7" key="1">
    <citation type="submission" date="2023-07" db="EMBL/GenBank/DDBJ databases">
        <authorList>
            <person name="Pelsma A.J. K."/>
        </authorList>
    </citation>
    <scope>NUCLEOTIDE SEQUENCE</scope>
</reference>
<evidence type="ECO:0000256" key="6">
    <source>
        <dbReference type="ARBA" id="ARBA00023004"/>
    </source>
</evidence>
<keyword evidence="2" id="KW-0602">Photosynthesis</keyword>
<keyword evidence="1" id="KW-0813">Transport</keyword>
<dbReference type="EMBL" id="OY288114">
    <property type="protein sequence ID" value="CAJ0848609.1"/>
    <property type="molecule type" value="Genomic_DNA"/>
</dbReference>
<dbReference type="AlphaFoldDB" id="A0AA48RBG0"/>
<evidence type="ECO:0000256" key="3">
    <source>
        <dbReference type="ARBA" id="ARBA00022617"/>
    </source>
</evidence>
<evidence type="ECO:0000256" key="5">
    <source>
        <dbReference type="ARBA" id="ARBA00022982"/>
    </source>
</evidence>
<sequence>MNKSIGIRLALALLGGVIATLLTVAMLFTAGWVRPPIFGIQTGFRGTGQEQLISAGQKRLLEAANVLPAPIDKASSSGERATQAYKNVKVLTDLSTEEFNRVMVAITQWVSPDQGCAYCHNTDNLADDGLYTKTVARTMLEMTRHINKNYTQHVADTGVTCYTCHRGQPVPNNIWFENPGGPHAGGMSAHNYGFGHPSASNGTTGLPVDPFTPHLLGDDNLRVEGKTALPTVAGASIQQTEQSFSLMIHMSEALGVNCTFCHNSRNFSGWDESKPTRAVAWQGLQMMRELNAVYFDPLKPHYPANRLSPLGDAPKANCATCHQGASKPLLGQSMAKDFPELGGKAAP</sequence>
<dbReference type="GO" id="GO:0009055">
    <property type="term" value="F:electron transfer activity"/>
    <property type="evidence" value="ECO:0007669"/>
    <property type="project" value="InterPro"/>
</dbReference>
<keyword evidence="3" id="KW-0349">Heme</keyword>
<dbReference type="GO" id="GO:0020037">
    <property type="term" value="F:heme binding"/>
    <property type="evidence" value="ECO:0007669"/>
    <property type="project" value="InterPro"/>
</dbReference>
<dbReference type="PIRSF" id="PIRSF000017">
    <property type="entry name" value="RC_cytochrome"/>
    <property type="match status" value="1"/>
</dbReference>
<keyword evidence="4" id="KW-0479">Metal-binding</keyword>
<dbReference type="CDD" id="cd09224">
    <property type="entry name" value="CytoC_RC"/>
    <property type="match status" value="1"/>
</dbReference>
<dbReference type="Gene3D" id="1.10.468.10">
    <property type="entry name" value="Photosynthetic Reaction Center, subunit C, domain 2"/>
    <property type="match status" value="2"/>
</dbReference>
<dbReference type="Pfam" id="PF02276">
    <property type="entry name" value="CytoC_RC"/>
    <property type="match status" value="1"/>
</dbReference>
<protein>
    <submittedName>
        <fullName evidence="7">Photosynthetic reaction center cytochrome c subunit</fullName>
    </submittedName>
</protein>
<dbReference type="GO" id="GO:0019684">
    <property type="term" value="P:photosynthesis, light reaction"/>
    <property type="evidence" value="ECO:0007669"/>
    <property type="project" value="InterPro"/>
</dbReference>
<dbReference type="GO" id="GO:0030077">
    <property type="term" value="C:plasma membrane light-harvesting complex"/>
    <property type="evidence" value="ECO:0007669"/>
    <property type="project" value="InterPro"/>
</dbReference>
<dbReference type="InterPro" id="IPR003158">
    <property type="entry name" value="Photosyn_RC_cyt_c-su"/>
</dbReference>
<dbReference type="InterPro" id="IPR036280">
    <property type="entry name" value="Multihaem_cyt_sf"/>
</dbReference>
<dbReference type="GO" id="GO:0005506">
    <property type="term" value="F:iron ion binding"/>
    <property type="evidence" value="ECO:0007669"/>
    <property type="project" value="InterPro"/>
</dbReference>
<evidence type="ECO:0000313" key="7">
    <source>
        <dbReference type="EMBL" id="CAJ0848609.1"/>
    </source>
</evidence>
<proteinExistence type="predicted"/>
<evidence type="ECO:0000256" key="1">
    <source>
        <dbReference type="ARBA" id="ARBA00022448"/>
    </source>
</evidence>
<keyword evidence="5" id="KW-0249">Electron transport</keyword>
<keyword evidence="6" id="KW-0408">Iron</keyword>
<gene>
    <name evidence="7" type="primary">pufC</name>
    <name evidence="7" type="ORF">AMST5_00003</name>
</gene>